<dbReference type="CDD" id="cd01767">
    <property type="entry name" value="UBX"/>
    <property type="match status" value="1"/>
</dbReference>
<dbReference type="SMART" id="SM00166">
    <property type="entry name" value="UBX"/>
    <property type="match status" value="1"/>
</dbReference>
<dbReference type="PROSITE" id="PS50033">
    <property type="entry name" value="UBX"/>
    <property type="match status" value="1"/>
</dbReference>
<dbReference type="GO" id="GO:0043130">
    <property type="term" value="F:ubiquitin binding"/>
    <property type="evidence" value="ECO:0007669"/>
    <property type="project" value="TreeGrafter"/>
</dbReference>
<dbReference type="Gene3D" id="3.10.20.90">
    <property type="entry name" value="Phosphatidylinositol 3-kinase Catalytic Subunit, Chain A, domain 1"/>
    <property type="match status" value="1"/>
</dbReference>
<dbReference type="SUPFAM" id="SSF54236">
    <property type="entry name" value="Ubiquitin-like"/>
    <property type="match status" value="1"/>
</dbReference>
<organism evidence="3">
    <name type="scientific">Helicotheca tamesis</name>
    <dbReference type="NCBI Taxonomy" id="374047"/>
    <lineage>
        <taxon>Eukaryota</taxon>
        <taxon>Sar</taxon>
        <taxon>Stramenopiles</taxon>
        <taxon>Ochrophyta</taxon>
        <taxon>Bacillariophyta</taxon>
        <taxon>Mediophyceae</taxon>
        <taxon>Lithodesmiophycidae</taxon>
        <taxon>Lithodesmiales</taxon>
        <taxon>Lithodesmiaceae</taxon>
        <taxon>Helicotheca</taxon>
    </lineage>
</organism>
<dbReference type="InterPro" id="IPR001012">
    <property type="entry name" value="UBX_dom"/>
</dbReference>
<dbReference type="Pfam" id="PF13899">
    <property type="entry name" value="Thioredoxin_7"/>
    <property type="match status" value="1"/>
</dbReference>
<reference evidence="3" key="1">
    <citation type="submission" date="2021-01" db="EMBL/GenBank/DDBJ databases">
        <authorList>
            <person name="Corre E."/>
            <person name="Pelletier E."/>
            <person name="Niang G."/>
            <person name="Scheremetjew M."/>
            <person name="Finn R."/>
            <person name="Kale V."/>
            <person name="Holt S."/>
            <person name="Cochrane G."/>
            <person name="Meng A."/>
            <person name="Brown T."/>
            <person name="Cohen L."/>
        </authorList>
    </citation>
    <scope>NUCLEOTIDE SEQUENCE</scope>
    <source>
        <strain evidence="3">CCMP826</strain>
    </source>
</reference>
<evidence type="ECO:0000313" key="3">
    <source>
        <dbReference type="EMBL" id="CAD9517422.1"/>
    </source>
</evidence>
<dbReference type="SMART" id="SM00594">
    <property type="entry name" value="UAS"/>
    <property type="match status" value="1"/>
</dbReference>
<dbReference type="Pfam" id="PF00789">
    <property type="entry name" value="UBX"/>
    <property type="match status" value="1"/>
</dbReference>
<feature type="domain" description="UBX" evidence="2">
    <location>
        <begin position="528"/>
        <end position="607"/>
    </location>
</feature>
<dbReference type="EMBL" id="HBGV01018985">
    <property type="protein sequence ID" value="CAD9517422.1"/>
    <property type="molecule type" value="Transcribed_RNA"/>
</dbReference>
<evidence type="ECO:0000259" key="2">
    <source>
        <dbReference type="PROSITE" id="PS50033"/>
    </source>
</evidence>
<dbReference type="InterPro" id="IPR009060">
    <property type="entry name" value="UBA-like_sf"/>
</dbReference>
<dbReference type="InterPro" id="IPR050730">
    <property type="entry name" value="UBX_domain-protein"/>
</dbReference>
<dbReference type="Gene3D" id="3.40.30.10">
    <property type="entry name" value="Glutaredoxin"/>
    <property type="match status" value="1"/>
</dbReference>
<gene>
    <name evidence="3" type="ORF">HTAM1171_LOCUS11773</name>
</gene>
<feature type="region of interest" description="Disordered" evidence="1">
    <location>
        <begin position="51"/>
        <end position="89"/>
    </location>
</feature>
<feature type="compositionally biased region" description="Low complexity" evidence="1">
    <location>
        <begin position="490"/>
        <end position="501"/>
    </location>
</feature>
<dbReference type="SUPFAM" id="SSF52833">
    <property type="entry name" value="Thioredoxin-like"/>
    <property type="match status" value="1"/>
</dbReference>
<proteinExistence type="predicted"/>
<feature type="region of interest" description="Disordered" evidence="1">
    <location>
        <begin position="217"/>
        <end position="239"/>
    </location>
</feature>
<dbReference type="InterPro" id="IPR006577">
    <property type="entry name" value="UAS"/>
</dbReference>
<dbReference type="InterPro" id="IPR029071">
    <property type="entry name" value="Ubiquitin-like_domsf"/>
</dbReference>
<dbReference type="PANTHER" id="PTHR23322">
    <property type="entry name" value="FAS-ASSOCIATED PROTEIN"/>
    <property type="match status" value="1"/>
</dbReference>
<dbReference type="GO" id="GO:0043161">
    <property type="term" value="P:proteasome-mediated ubiquitin-dependent protein catabolic process"/>
    <property type="evidence" value="ECO:0007669"/>
    <property type="project" value="TreeGrafter"/>
</dbReference>
<dbReference type="Gene3D" id="1.10.8.10">
    <property type="entry name" value="DNA helicase RuvA subunit, C-terminal domain"/>
    <property type="match status" value="1"/>
</dbReference>
<feature type="compositionally biased region" description="Gly residues" evidence="1">
    <location>
        <begin position="54"/>
        <end position="72"/>
    </location>
</feature>
<dbReference type="Pfam" id="PF14555">
    <property type="entry name" value="UBA_4"/>
    <property type="match status" value="1"/>
</dbReference>
<feature type="compositionally biased region" description="Acidic residues" evidence="1">
    <location>
        <begin position="436"/>
        <end position="463"/>
    </location>
</feature>
<dbReference type="InterPro" id="IPR036249">
    <property type="entry name" value="Thioredoxin-like_sf"/>
</dbReference>
<feature type="region of interest" description="Disordered" evidence="1">
    <location>
        <begin position="390"/>
        <end position="463"/>
    </location>
</feature>
<protein>
    <recommendedName>
        <fullName evidence="2">UBX domain-containing protein</fullName>
    </recommendedName>
</protein>
<feature type="region of interest" description="Disordered" evidence="1">
    <location>
        <begin position="486"/>
        <end position="514"/>
    </location>
</feature>
<evidence type="ECO:0000256" key="1">
    <source>
        <dbReference type="SAM" id="MobiDB-lite"/>
    </source>
</evidence>
<dbReference type="CDD" id="cd02958">
    <property type="entry name" value="UAS"/>
    <property type="match status" value="1"/>
</dbReference>
<feature type="compositionally biased region" description="Low complexity" evidence="1">
    <location>
        <begin position="217"/>
        <end position="228"/>
    </location>
</feature>
<dbReference type="AlphaFoldDB" id="A0A7S2IG33"/>
<dbReference type="PANTHER" id="PTHR23322:SF6">
    <property type="entry name" value="UBX DOMAIN-CONTAINING PROTEIN 7"/>
    <property type="match status" value="1"/>
</dbReference>
<dbReference type="GO" id="GO:0005634">
    <property type="term" value="C:nucleus"/>
    <property type="evidence" value="ECO:0007669"/>
    <property type="project" value="TreeGrafter"/>
</dbReference>
<accession>A0A7S2IG33</accession>
<feature type="compositionally biased region" description="Low complexity" evidence="1">
    <location>
        <begin position="73"/>
        <end position="89"/>
    </location>
</feature>
<feature type="compositionally biased region" description="Basic and acidic residues" evidence="1">
    <location>
        <begin position="502"/>
        <end position="513"/>
    </location>
</feature>
<name>A0A7S2IG33_9STRA</name>
<sequence>MSSEEDKPDTASDELVSQFLAFTGSSDPNTATNYLEMSGNVLDTAVGLYFEHQGAGGGSGRSSSGGGSGGGSTSATRGTGMPSSSSTDFGSSDFGSYAAATGGGGSGSGDIIGEDGVRAPDASRRMRLLDFDNDSRPGAASAMAAMNHPAALLASGMLSGGGMDHDVDGMMSAFSTSGPAVAGASASGSSGLGIDLTGAGGPGVFDARAAVNAAAASSAANNGANGEGSDSGDNKDDSAIDDATAASIRSVNRAATLSDLFSPPTNIMHRGGGFQGARNVARDSRRWLVVNIQSDSEFACHALNRDVWRDDLVEGLIKEGFIFWQCTDTLSDGQTYVERYKVDSFPHVAIIDPRTARLMWRKEGWTQANPMTATQFAEIAADFCSRHSFDKPPVAPRQTEANGTSAAARPAKRPMHELTEQQQLQAAIAASMNDGNGDDNEDAHDDDHDDDDADEYIMDEDDDDDVVMDSDEEVVIDDDDEVECVGSNMGGTAKPAAATATEEAKEGEKKPPSLEEELATMDVGDEPAGGDVARIQIRMPDGKRLVRKFRGSDTVKVIYAFVAQSNEEAKSGKSFGLKAGFPPRDLKPDIDSTIKSCGLAGEAITVRWS</sequence>
<dbReference type="SUPFAM" id="SSF46934">
    <property type="entry name" value="UBA-like"/>
    <property type="match status" value="1"/>
</dbReference>